<evidence type="ECO:0000313" key="2">
    <source>
        <dbReference type="EMBL" id="GFH05865.1"/>
    </source>
</evidence>
<name>A0A699Y958_HAELA</name>
<proteinExistence type="predicted"/>
<evidence type="ECO:0000313" key="3">
    <source>
        <dbReference type="Proteomes" id="UP000485058"/>
    </source>
</evidence>
<dbReference type="AlphaFoldDB" id="A0A699Y958"/>
<feature type="compositionally biased region" description="Low complexity" evidence="1">
    <location>
        <begin position="1"/>
        <end position="13"/>
    </location>
</feature>
<sequence>MSRQLARSAAARPAAERLDTETLRIPQPATRKGSHALMEEGVTSLKKFKNGVLPDLAKSAKYIEGTKDM</sequence>
<organism evidence="2 3">
    <name type="scientific">Haematococcus lacustris</name>
    <name type="common">Green alga</name>
    <name type="synonym">Haematococcus pluvialis</name>
    <dbReference type="NCBI Taxonomy" id="44745"/>
    <lineage>
        <taxon>Eukaryota</taxon>
        <taxon>Viridiplantae</taxon>
        <taxon>Chlorophyta</taxon>
        <taxon>core chlorophytes</taxon>
        <taxon>Chlorophyceae</taxon>
        <taxon>CS clade</taxon>
        <taxon>Chlamydomonadales</taxon>
        <taxon>Haematococcaceae</taxon>
        <taxon>Haematococcus</taxon>
    </lineage>
</organism>
<accession>A0A699Y958</accession>
<dbReference type="EMBL" id="BLLF01000011">
    <property type="protein sequence ID" value="GFH05865.1"/>
    <property type="molecule type" value="Genomic_DNA"/>
</dbReference>
<keyword evidence="3" id="KW-1185">Reference proteome</keyword>
<gene>
    <name evidence="2" type="ORF">HaLaN_00398</name>
</gene>
<comment type="caution">
    <text evidence="2">The sequence shown here is derived from an EMBL/GenBank/DDBJ whole genome shotgun (WGS) entry which is preliminary data.</text>
</comment>
<evidence type="ECO:0000256" key="1">
    <source>
        <dbReference type="SAM" id="MobiDB-lite"/>
    </source>
</evidence>
<dbReference type="Proteomes" id="UP000485058">
    <property type="component" value="Unassembled WGS sequence"/>
</dbReference>
<feature type="region of interest" description="Disordered" evidence="1">
    <location>
        <begin position="1"/>
        <end position="34"/>
    </location>
</feature>
<protein>
    <submittedName>
        <fullName evidence="2">Uncharacterized protein</fullName>
    </submittedName>
</protein>
<reference evidence="2 3" key="1">
    <citation type="submission" date="2020-02" db="EMBL/GenBank/DDBJ databases">
        <title>Draft genome sequence of Haematococcus lacustris strain NIES-144.</title>
        <authorList>
            <person name="Morimoto D."/>
            <person name="Nakagawa S."/>
            <person name="Yoshida T."/>
            <person name="Sawayama S."/>
        </authorList>
    </citation>
    <scope>NUCLEOTIDE SEQUENCE [LARGE SCALE GENOMIC DNA]</scope>
    <source>
        <strain evidence="2 3">NIES-144</strain>
    </source>
</reference>